<dbReference type="Proteomes" id="UP000826195">
    <property type="component" value="Unassembled WGS sequence"/>
</dbReference>
<evidence type="ECO:0000256" key="2">
    <source>
        <dbReference type="RuleBase" id="RU361183"/>
    </source>
</evidence>
<evidence type="ECO:0000256" key="1">
    <source>
        <dbReference type="PROSITE-ProRule" id="PRU01211"/>
    </source>
</evidence>
<keyword evidence="5" id="KW-1185">Reference proteome</keyword>
<evidence type="ECO:0000313" key="4">
    <source>
        <dbReference type="EMBL" id="KAH0552440.1"/>
    </source>
</evidence>
<gene>
    <name evidence="4" type="ORF">KQX54_010077</name>
</gene>
<comment type="caution">
    <text evidence="1">Lacks conserved residue(s) required for the propagation of feature annotation.</text>
</comment>
<dbReference type="GO" id="GO:0004222">
    <property type="term" value="F:metalloendopeptidase activity"/>
    <property type="evidence" value="ECO:0007669"/>
    <property type="project" value="UniProtKB-UniRule"/>
</dbReference>
<keyword evidence="2" id="KW-0862">Zinc</keyword>
<sequence>MDLWDEAIVYYQIDDIFKGTQRRIIKQGLRMWEESSCIQFVQRNSNIHRDYVAITKLECGNEGRSELSLADGCEEIEIILYELGHVLGFYHVHQHPDRDQLVQINERNIDQGYEPEFQRLSRAHVDTLGLPYDCQSVMYYPSDAYAYYNFWTTIVPKQTINGTVPNIGNQKNLSQGDVKAINLLYKCPTCGVFYGVVGLMSAPMILTQI</sequence>
<evidence type="ECO:0000313" key="5">
    <source>
        <dbReference type="Proteomes" id="UP000826195"/>
    </source>
</evidence>
<name>A0AAV7IJY7_COTGL</name>
<comment type="cofactor">
    <cofactor evidence="2">
        <name>Zn(2+)</name>
        <dbReference type="ChEBI" id="CHEBI:29105"/>
    </cofactor>
    <text evidence="2">Binds 1 zinc ion per subunit.</text>
</comment>
<keyword evidence="2" id="KW-0645">Protease</keyword>
<reference evidence="4 5" key="1">
    <citation type="journal article" date="2021" name="J. Hered.">
        <title>A chromosome-level genome assembly of the parasitoid wasp, Cotesia glomerata (Hymenoptera: Braconidae).</title>
        <authorList>
            <person name="Pinto B.J."/>
            <person name="Weis J.J."/>
            <person name="Gamble T."/>
            <person name="Ode P.J."/>
            <person name="Paul R."/>
            <person name="Zaspel J.M."/>
        </authorList>
    </citation>
    <scope>NUCLEOTIDE SEQUENCE [LARGE SCALE GENOMIC DNA]</scope>
    <source>
        <strain evidence="4">CgM1</strain>
    </source>
</reference>
<dbReference type="PROSITE" id="PS51864">
    <property type="entry name" value="ASTACIN"/>
    <property type="match status" value="1"/>
</dbReference>
<dbReference type="AlphaFoldDB" id="A0AAV7IJY7"/>
<keyword evidence="2" id="KW-0378">Hydrolase</keyword>
<keyword evidence="2" id="KW-0479">Metal-binding</keyword>
<feature type="domain" description="Peptidase M12A" evidence="3">
    <location>
        <begin position="1"/>
        <end position="188"/>
    </location>
</feature>
<dbReference type="SUPFAM" id="SSF55486">
    <property type="entry name" value="Metalloproteases ('zincins'), catalytic domain"/>
    <property type="match status" value="1"/>
</dbReference>
<dbReference type="EMBL" id="JAHXZJ010001492">
    <property type="protein sequence ID" value="KAH0552440.1"/>
    <property type="molecule type" value="Genomic_DNA"/>
</dbReference>
<dbReference type="SMART" id="SM00235">
    <property type="entry name" value="ZnMc"/>
    <property type="match status" value="1"/>
</dbReference>
<organism evidence="4 5">
    <name type="scientific">Cotesia glomerata</name>
    <name type="common">Lepidopteran parasitic wasp</name>
    <name type="synonym">Apanteles glomeratus</name>
    <dbReference type="NCBI Taxonomy" id="32391"/>
    <lineage>
        <taxon>Eukaryota</taxon>
        <taxon>Metazoa</taxon>
        <taxon>Ecdysozoa</taxon>
        <taxon>Arthropoda</taxon>
        <taxon>Hexapoda</taxon>
        <taxon>Insecta</taxon>
        <taxon>Pterygota</taxon>
        <taxon>Neoptera</taxon>
        <taxon>Endopterygota</taxon>
        <taxon>Hymenoptera</taxon>
        <taxon>Apocrita</taxon>
        <taxon>Ichneumonoidea</taxon>
        <taxon>Braconidae</taxon>
        <taxon>Microgastrinae</taxon>
        <taxon>Cotesia</taxon>
    </lineage>
</organism>
<dbReference type="PANTHER" id="PTHR10127">
    <property type="entry name" value="DISCOIDIN, CUB, EGF, LAMININ , AND ZINC METALLOPROTEASE DOMAIN CONTAINING"/>
    <property type="match status" value="1"/>
</dbReference>
<protein>
    <recommendedName>
        <fullName evidence="2">Metalloendopeptidase</fullName>
        <ecNumber evidence="2">3.4.24.-</ecNumber>
    </recommendedName>
</protein>
<proteinExistence type="predicted"/>
<dbReference type="InterPro" id="IPR001506">
    <property type="entry name" value="Peptidase_M12A"/>
</dbReference>
<evidence type="ECO:0000259" key="3">
    <source>
        <dbReference type="PROSITE" id="PS51864"/>
    </source>
</evidence>
<accession>A0AAV7IJY7</accession>
<dbReference type="EC" id="3.4.24.-" evidence="2"/>
<dbReference type="Gene3D" id="3.40.390.10">
    <property type="entry name" value="Collagenase (Catalytic Domain)"/>
    <property type="match status" value="1"/>
</dbReference>
<dbReference type="PRINTS" id="PR00480">
    <property type="entry name" value="ASTACIN"/>
</dbReference>
<dbReference type="GO" id="GO:0006508">
    <property type="term" value="P:proteolysis"/>
    <property type="evidence" value="ECO:0007669"/>
    <property type="project" value="UniProtKB-KW"/>
</dbReference>
<dbReference type="GO" id="GO:0008270">
    <property type="term" value="F:zinc ion binding"/>
    <property type="evidence" value="ECO:0007669"/>
    <property type="project" value="InterPro"/>
</dbReference>
<dbReference type="InterPro" id="IPR006026">
    <property type="entry name" value="Peptidase_Metallo"/>
</dbReference>
<dbReference type="PANTHER" id="PTHR10127:SF850">
    <property type="entry name" value="METALLOENDOPEPTIDASE"/>
    <property type="match status" value="1"/>
</dbReference>
<comment type="caution">
    <text evidence="4">The sequence shown here is derived from an EMBL/GenBank/DDBJ whole genome shotgun (WGS) entry which is preliminary data.</text>
</comment>
<feature type="active site" evidence="1">
    <location>
        <position position="82"/>
    </location>
</feature>
<dbReference type="InterPro" id="IPR024079">
    <property type="entry name" value="MetalloPept_cat_dom_sf"/>
</dbReference>
<dbReference type="Pfam" id="PF01400">
    <property type="entry name" value="Astacin"/>
    <property type="match status" value="1"/>
</dbReference>
<keyword evidence="2" id="KW-0482">Metalloprotease</keyword>